<dbReference type="FunFam" id="1.25.10.10:FF:000746">
    <property type="entry name" value="Dynein assembly factor 5, axonemal"/>
    <property type="match status" value="1"/>
</dbReference>
<sequence length="853" mass="95894">MSVVNLIYKMAADLSPAEKETLQALLQSLQRDINCLADDNRGTRKRALEKITKELFSKKTKFSASVLQVAFEEILKPILKLFSDPTEKCRELAVQMISEFAKQVKDLSQFLPYIIPTVVQRLGQPEIVEPCEELRLYIVEMLCSVTEICRENIGVYIDDMIKVLQRTLVDPFHDVRKESCRCTNILAAAVPEQFYFQANSLVNPLLKSVSHQHSKVRVSCIQTLGIVINCGDGKNVDDVVSHLAQRTFDSAPAVRAAVTGIVGDWLLNLRDRYSYFHKLLPLLMTGLSDELPDIQKQAKQLMSKVGDKYALENEDELKDKMNFEEHHSYRLQTGMERPSLGCRVLVQRNISKILPAALRDMADWTTDTRVKASSLVYFLLFYAEDNTTQHMEILLQGLYKASQDENEQVVKQVVSSAELAGCFVDPALVCKLALPHLKSSAGSSATGCSSCLMVLAALLRGCNSELLKPHLKVVCNTIELPDICCTEQLSCQRHLLATVSAIIDKAGEESSLHSFTLFYVLIHVMALQPQGCLQQEVDAVLTKLATTQSLESINMLYANHIQEFLKKLKESYTSWTHHSPECRLFDVLLTESGPIIGQHLGDAMDIFTECLDSQKKDPELRLKMFSLLSRLLMSAPQSVDSEKAFSSYSVQVVQKLIIPNCVWQAGRTAAAVRSAAISCLWALLQSNLLSSQDAGRVMKDLLTQLTTCLEDHNQTTRLVSCKALQRLLVSCKDSFTADMLHQIYPELLKRMDDSSDEIRIVVTKTFLAYFKAFPSDYDSDLYKLHLQAMFKGLLVHLDDPSASIQEAVLNVLKEAAHVQPLLLKEQVETVRHKHRVARYCEELLTHCQTLMAK</sequence>
<feature type="coiled-coil region" evidence="1">
    <location>
        <begin position="19"/>
        <end position="46"/>
    </location>
</feature>
<dbReference type="EMBL" id="MU827784">
    <property type="protein sequence ID" value="KAJ7334497.1"/>
    <property type="molecule type" value="Genomic_DNA"/>
</dbReference>
<evidence type="ECO:0000256" key="1">
    <source>
        <dbReference type="SAM" id="Coils"/>
    </source>
</evidence>
<dbReference type="InterPro" id="IPR056497">
    <property type="entry name" value="HEAT_DAAF5"/>
</dbReference>
<gene>
    <name evidence="3" type="primary">HEATR2</name>
    <name evidence="3" type="ORF">OS493_014818</name>
</gene>
<keyword evidence="1" id="KW-0175">Coiled coil</keyword>
<organism evidence="3 4">
    <name type="scientific">Desmophyllum pertusum</name>
    <dbReference type="NCBI Taxonomy" id="174260"/>
    <lineage>
        <taxon>Eukaryota</taxon>
        <taxon>Metazoa</taxon>
        <taxon>Cnidaria</taxon>
        <taxon>Anthozoa</taxon>
        <taxon>Hexacorallia</taxon>
        <taxon>Scleractinia</taxon>
        <taxon>Caryophylliina</taxon>
        <taxon>Caryophylliidae</taxon>
        <taxon>Desmophyllum</taxon>
    </lineage>
</organism>
<dbReference type="GO" id="GO:0003341">
    <property type="term" value="P:cilium movement"/>
    <property type="evidence" value="ECO:0007669"/>
    <property type="project" value="TreeGrafter"/>
</dbReference>
<keyword evidence="4" id="KW-1185">Reference proteome</keyword>
<accession>A0A9W9YDF1</accession>
<dbReference type="GO" id="GO:0045505">
    <property type="term" value="F:dynein intermediate chain binding"/>
    <property type="evidence" value="ECO:0007669"/>
    <property type="project" value="TreeGrafter"/>
</dbReference>
<dbReference type="GO" id="GO:0036158">
    <property type="term" value="P:outer dynein arm assembly"/>
    <property type="evidence" value="ECO:0007669"/>
    <property type="project" value="TreeGrafter"/>
</dbReference>
<comment type="caution">
    <text evidence="3">The sequence shown here is derived from an EMBL/GenBank/DDBJ whole genome shotgun (WGS) entry which is preliminary data.</text>
</comment>
<feature type="domain" description="TOG" evidence="2">
    <location>
        <begin position="13"/>
        <end position="257"/>
    </location>
</feature>
<dbReference type="GO" id="GO:0036159">
    <property type="term" value="P:inner dynein arm assembly"/>
    <property type="evidence" value="ECO:0007669"/>
    <property type="project" value="TreeGrafter"/>
</dbReference>
<dbReference type="OrthoDB" id="413572at2759"/>
<dbReference type="InterPro" id="IPR052623">
    <property type="entry name" value="DAAF5"/>
</dbReference>
<dbReference type="Pfam" id="PF24573">
    <property type="entry name" value="HEAT_DAAF5"/>
    <property type="match status" value="1"/>
</dbReference>
<dbReference type="PANTHER" id="PTHR16216">
    <property type="entry name" value="DYNEIN ASSEMBLY FACTOR 5, AXONEMAL"/>
    <property type="match status" value="1"/>
</dbReference>
<dbReference type="InterPro" id="IPR016024">
    <property type="entry name" value="ARM-type_fold"/>
</dbReference>
<dbReference type="InterPro" id="IPR011989">
    <property type="entry name" value="ARM-like"/>
</dbReference>
<dbReference type="SUPFAM" id="SSF48371">
    <property type="entry name" value="ARM repeat"/>
    <property type="match status" value="1"/>
</dbReference>
<proteinExistence type="predicted"/>
<evidence type="ECO:0000313" key="3">
    <source>
        <dbReference type="EMBL" id="KAJ7334497.1"/>
    </source>
</evidence>
<dbReference type="Pfam" id="PF25757">
    <property type="entry name" value="TPR_DNAAF5"/>
    <property type="match status" value="1"/>
</dbReference>
<evidence type="ECO:0000259" key="2">
    <source>
        <dbReference type="SMART" id="SM01349"/>
    </source>
</evidence>
<dbReference type="InterPro" id="IPR057978">
    <property type="entry name" value="TPR_DAAF5"/>
</dbReference>
<protein>
    <submittedName>
        <fullName evidence="3">HEAT repeat-containing protein 2</fullName>
    </submittedName>
</protein>
<dbReference type="GO" id="GO:0005737">
    <property type="term" value="C:cytoplasm"/>
    <property type="evidence" value="ECO:0007669"/>
    <property type="project" value="TreeGrafter"/>
</dbReference>
<evidence type="ECO:0000313" key="4">
    <source>
        <dbReference type="Proteomes" id="UP001163046"/>
    </source>
</evidence>
<reference evidence="3" key="1">
    <citation type="submission" date="2023-01" db="EMBL/GenBank/DDBJ databases">
        <title>Genome assembly of the deep-sea coral Lophelia pertusa.</title>
        <authorList>
            <person name="Herrera S."/>
            <person name="Cordes E."/>
        </authorList>
    </citation>
    <scope>NUCLEOTIDE SEQUENCE</scope>
    <source>
        <strain evidence="3">USNM1676648</strain>
        <tissue evidence="3">Polyp</tissue>
    </source>
</reference>
<dbReference type="InterPro" id="IPR034085">
    <property type="entry name" value="TOG"/>
</dbReference>
<dbReference type="Pfam" id="PF23227">
    <property type="entry name" value="HEAT_MROH2B_C"/>
    <property type="match status" value="1"/>
</dbReference>
<dbReference type="PANTHER" id="PTHR16216:SF2">
    <property type="entry name" value="DYNEIN AXONEMAL ASSEMBLY FACTOR 5"/>
    <property type="match status" value="1"/>
</dbReference>
<name>A0A9W9YDF1_9CNID</name>
<dbReference type="SMART" id="SM01349">
    <property type="entry name" value="TOG"/>
    <property type="match status" value="1"/>
</dbReference>
<dbReference type="Proteomes" id="UP001163046">
    <property type="component" value="Unassembled WGS sequence"/>
</dbReference>
<dbReference type="InterPro" id="IPR055406">
    <property type="entry name" value="HEAT_Maestro"/>
</dbReference>
<dbReference type="Gene3D" id="1.25.10.10">
    <property type="entry name" value="Leucine-rich Repeat Variant"/>
    <property type="match status" value="3"/>
</dbReference>
<dbReference type="AlphaFoldDB" id="A0A9W9YDF1"/>